<evidence type="ECO:0000259" key="3">
    <source>
        <dbReference type="Pfam" id="PF00892"/>
    </source>
</evidence>
<dbReference type="Proteomes" id="UP001501578">
    <property type="component" value="Unassembled WGS sequence"/>
</dbReference>
<feature type="transmembrane region" description="Helical" evidence="2">
    <location>
        <begin position="68"/>
        <end position="87"/>
    </location>
</feature>
<feature type="transmembrane region" description="Helical" evidence="2">
    <location>
        <begin position="93"/>
        <end position="114"/>
    </location>
</feature>
<dbReference type="Pfam" id="PF00892">
    <property type="entry name" value="EamA"/>
    <property type="match status" value="2"/>
</dbReference>
<proteinExistence type="inferred from homology"/>
<feature type="transmembrane region" description="Helical" evidence="2">
    <location>
        <begin position="203"/>
        <end position="223"/>
    </location>
</feature>
<feature type="transmembrane region" description="Helical" evidence="2">
    <location>
        <begin position="121"/>
        <end position="139"/>
    </location>
</feature>
<comment type="caution">
    <text evidence="4">The sequence shown here is derived from an EMBL/GenBank/DDBJ whole genome shotgun (WGS) entry which is preliminary data.</text>
</comment>
<dbReference type="SUPFAM" id="SSF103481">
    <property type="entry name" value="Multidrug resistance efflux transporter EmrE"/>
    <property type="match status" value="2"/>
</dbReference>
<feature type="transmembrane region" description="Helical" evidence="2">
    <location>
        <begin position="175"/>
        <end position="197"/>
    </location>
</feature>
<keyword evidence="2" id="KW-0472">Membrane</keyword>
<dbReference type="InterPro" id="IPR000620">
    <property type="entry name" value="EamA_dom"/>
</dbReference>
<evidence type="ECO:0000256" key="2">
    <source>
        <dbReference type="SAM" id="Phobius"/>
    </source>
</evidence>
<feature type="transmembrane region" description="Helical" evidence="2">
    <location>
        <begin position="260"/>
        <end position="278"/>
    </location>
</feature>
<evidence type="ECO:0000313" key="4">
    <source>
        <dbReference type="EMBL" id="GAA0950838.1"/>
    </source>
</evidence>
<name>A0ABN1R308_9ACTN</name>
<dbReference type="PANTHER" id="PTHR22911:SF79">
    <property type="entry name" value="MOBA-LIKE NTP TRANSFERASE DOMAIN-CONTAINING PROTEIN"/>
    <property type="match status" value="1"/>
</dbReference>
<organism evidence="4 5">
    <name type="scientific">Nonomuraea longicatena</name>
    <dbReference type="NCBI Taxonomy" id="83682"/>
    <lineage>
        <taxon>Bacteria</taxon>
        <taxon>Bacillati</taxon>
        <taxon>Actinomycetota</taxon>
        <taxon>Actinomycetes</taxon>
        <taxon>Streptosporangiales</taxon>
        <taxon>Streptosporangiaceae</taxon>
        <taxon>Nonomuraea</taxon>
    </lineage>
</organism>
<protein>
    <submittedName>
        <fullName evidence="4">EamA family transporter</fullName>
    </submittedName>
</protein>
<keyword evidence="2" id="KW-1133">Transmembrane helix</keyword>
<sequence length="282" mass="28129">MSSLMSARRGAAYVSIAALAWGTGGAAGALLFAHGSLDPIAVSFWRYLLGAGFLLMFLPRLPAFSSPVLVAGVGMALYQAAYFLAVAETGVTVATMVTMGATPVLTAVGGRLFLNERLGRAGTAALAVALTGLLLLTGTPAGGSLTGIGYALASAVGYAAITLHSRRHSGDPQGMAVGGFLVATLVTAPFALATGIVPELTAASAGLLLFLGAIPTALAYWLFFRALGTLRASTVSTISLGEAAGAAVLGVLVFGERLTAAGWAGCVLLLAAVVVLTAQAST</sequence>
<evidence type="ECO:0000313" key="5">
    <source>
        <dbReference type="Proteomes" id="UP001501578"/>
    </source>
</evidence>
<evidence type="ECO:0000256" key="1">
    <source>
        <dbReference type="ARBA" id="ARBA00007362"/>
    </source>
</evidence>
<feature type="transmembrane region" description="Helical" evidence="2">
    <location>
        <begin position="44"/>
        <end position="61"/>
    </location>
</feature>
<feature type="domain" description="EamA" evidence="3">
    <location>
        <begin position="146"/>
        <end position="277"/>
    </location>
</feature>
<gene>
    <name evidence="4" type="ORF">GCM10009560_70740</name>
</gene>
<dbReference type="EMBL" id="BAAAHQ010000048">
    <property type="protein sequence ID" value="GAA0950838.1"/>
    <property type="molecule type" value="Genomic_DNA"/>
</dbReference>
<dbReference type="InterPro" id="IPR037185">
    <property type="entry name" value="EmrE-like"/>
</dbReference>
<keyword evidence="5" id="KW-1185">Reference proteome</keyword>
<comment type="similarity">
    <text evidence="1">Belongs to the EamA transporter family.</text>
</comment>
<reference evidence="4 5" key="1">
    <citation type="journal article" date="2019" name="Int. J. Syst. Evol. Microbiol.">
        <title>The Global Catalogue of Microorganisms (GCM) 10K type strain sequencing project: providing services to taxonomists for standard genome sequencing and annotation.</title>
        <authorList>
            <consortium name="The Broad Institute Genomics Platform"/>
            <consortium name="The Broad Institute Genome Sequencing Center for Infectious Disease"/>
            <person name="Wu L."/>
            <person name="Ma J."/>
        </authorList>
    </citation>
    <scope>NUCLEOTIDE SEQUENCE [LARGE SCALE GENOMIC DNA]</scope>
    <source>
        <strain evidence="4 5">JCM 11136</strain>
    </source>
</reference>
<dbReference type="Gene3D" id="1.10.3730.20">
    <property type="match status" value="1"/>
</dbReference>
<keyword evidence="2" id="KW-0812">Transmembrane</keyword>
<feature type="transmembrane region" description="Helical" evidence="2">
    <location>
        <begin position="235"/>
        <end position="254"/>
    </location>
</feature>
<accession>A0ABN1R308</accession>
<dbReference type="PANTHER" id="PTHR22911">
    <property type="entry name" value="ACYL-MALONYL CONDENSING ENZYME-RELATED"/>
    <property type="match status" value="1"/>
</dbReference>
<feature type="transmembrane region" description="Helical" evidence="2">
    <location>
        <begin position="145"/>
        <end position="163"/>
    </location>
</feature>
<feature type="domain" description="EamA" evidence="3">
    <location>
        <begin position="9"/>
        <end position="137"/>
    </location>
</feature>
<dbReference type="RefSeq" id="WP_343954642.1">
    <property type="nucleotide sequence ID" value="NZ_BAAAHQ010000048.1"/>
</dbReference>
<feature type="transmembrane region" description="Helical" evidence="2">
    <location>
        <begin position="12"/>
        <end position="32"/>
    </location>
</feature>